<evidence type="ECO:0000256" key="5">
    <source>
        <dbReference type="ARBA" id="ARBA00022692"/>
    </source>
</evidence>
<comment type="similarity">
    <text evidence="2 8">Belongs to the 4-toluene sulfonate uptake permease (TSUP) (TC 2.A.102) family.</text>
</comment>
<keyword evidence="5 8" id="KW-0812">Transmembrane</keyword>
<organism evidence="10 11">
    <name type="scientific">Ornithinibacter aureus</name>
    <dbReference type="NCBI Taxonomy" id="622664"/>
    <lineage>
        <taxon>Bacteria</taxon>
        <taxon>Bacillati</taxon>
        <taxon>Actinomycetota</taxon>
        <taxon>Actinomycetes</taxon>
        <taxon>Micrococcales</taxon>
        <taxon>Intrasporangiaceae</taxon>
        <taxon>Ornithinibacter</taxon>
    </lineage>
</organism>
<dbReference type="InterPro" id="IPR052017">
    <property type="entry name" value="TSUP"/>
</dbReference>
<evidence type="ECO:0000313" key="11">
    <source>
        <dbReference type="Proteomes" id="UP001500390"/>
    </source>
</evidence>
<keyword evidence="7 8" id="KW-0472">Membrane</keyword>
<evidence type="ECO:0000256" key="9">
    <source>
        <dbReference type="SAM" id="MobiDB-lite"/>
    </source>
</evidence>
<dbReference type="EMBL" id="BAABFX010000009">
    <property type="protein sequence ID" value="GAA4388060.1"/>
    <property type="molecule type" value="Genomic_DNA"/>
</dbReference>
<evidence type="ECO:0000256" key="7">
    <source>
        <dbReference type="ARBA" id="ARBA00023136"/>
    </source>
</evidence>
<feature type="transmembrane region" description="Helical" evidence="8">
    <location>
        <begin position="231"/>
        <end position="252"/>
    </location>
</feature>
<reference evidence="11" key="1">
    <citation type="journal article" date="2019" name="Int. J. Syst. Evol. Microbiol.">
        <title>The Global Catalogue of Microorganisms (GCM) 10K type strain sequencing project: providing services to taxonomists for standard genome sequencing and annotation.</title>
        <authorList>
            <consortium name="The Broad Institute Genomics Platform"/>
            <consortium name="The Broad Institute Genome Sequencing Center for Infectious Disease"/>
            <person name="Wu L."/>
            <person name="Ma J."/>
        </authorList>
    </citation>
    <scope>NUCLEOTIDE SEQUENCE [LARGE SCALE GENOMIC DNA]</scope>
    <source>
        <strain evidence="11">JCM 17738</strain>
    </source>
</reference>
<evidence type="ECO:0000313" key="10">
    <source>
        <dbReference type="EMBL" id="GAA4388060.1"/>
    </source>
</evidence>
<dbReference type="Pfam" id="PF01925">
    <property type="entry name" value="TauE"/>
    <property type="match status" value="1"/>
</dbReference>
<accession>A0ABP8JB41</accession>
<protein>
    <recommendedName>
        <fullName evidence="8">Probable membrane transporter protein</fullName>
    </recommendedName>
</protein>
<feature type="transmembrane region" description="Helical" evidence="8">
    <location>
        <begin position="21"/>
        <end position="41"/>
    </location>
</feature>
<feature type="region of interest" description="Disordered" evidence="9">
    <location>
        <begin position="1"/>
        <end position="20"/>
    </location>
</feature>
<comment type="caution">
    <text evidence="10">The sequence shown here is derived from an EMBL/GenBank/DDBJ whole genome shotgun (WGS) entry which is preliminary data.</text>
</comment>
<dbReference type="PANTHER" id="PTHR30269">
    <property type="entry name" value="TRANSMEMBRANE PROTEIN YFCA"/>
    <property type="match status" value="1"/>
</dbReference>
<gene>
    <name evidence="10" type="ORF">GCM10023153_02970</name>
</gene>
<keyword evidence="4 8" id="KW-1003">Cell membrane</keyword>
<feature type="transmembrane region" description="Helical" evidence="8">
    <location>
        <begin position="259"/>
        <end position="278"/>
    </location>
</feature>
<dbReference type="InterPro" id="IPR002781">
    <property type="entry name" value="TM_pro_TauE-like"/>
</dbReference>
<evidence type="ECO:0000256" key="4">
    <source>
        <dbReference type="ARBA" id="ARBA00022475"/>
    </source>
</evidence>
<evidence type="ECO:0000256" key="2">
    <source>
        <dbReference type="ARBA" id="ARBA00009142"/>
    </source>
</evidence>
<comment type="subcellular location">
    <subcellularLocation>
        <location evidence="1 8">Cell membrane</location>
        <topology evidence="1 8">Multi-pass membrane protein</topology>
    </subcellularLocation>
</comment>
<sequence length="279" mass="28956">MWTPHRRRPHRRLRPPDTSSSLVPVPDALLVILAGIGAGTINTVVGSGTLITFPTLLLLGVPPVTANVSNNIGLVPGSLTGSIGYRAELVGAWPDLRRLAPMSLLGGVAGALLLLVLDPDLFRAIVPVLILIGLVLVVTGPRLNAWANRRRAQDTASARGHERAMQAGVFGAGVYGGYFGAAQGIILMGVLGALSSHPLQRLNGYKNVLATIVNAVAALVFIVVAPDQIDWLIVLLIAVGATIGGVIGSTLGRRLPAPVLRGVIVVIALVAVVKLVAFP</sequence>
<name>A0ABP8JB41_9MICO</name>
<dbReference type="Proteomes" id="UP001500390">
    <property type="component" value="Unassembled WGS sequence"/>
</dbReference>
<dbReference type="PANTHER" id="PTHR30269:SF0">
    <property type="entry name" value="MEMBRANE TRANSPORTER PROTEIN YFCA-RELATED"/>
    <property type="match status" value="1"/>
</dbReference>
<evidence type="ECO:0000256" key="1">
    <source>
        <dbReference type="ARBA" id="ARBA00004651"/>
    </source>
</evidence>
<feature type="transmembrane region" description="Helical" evidence="8">
    <location>
        <begin position="207"/>
        <end position="225"/>
    </location>
</feature>
<keyword evidence="6 8" id="KW-1133">Transmembrane helix</keyword>
<keyword evidence="3" id="KW-0813">Transport</keyword>
<feature type="transmembrane region" description="Helical" evidence="8">
    <location>
        <begin position="175"/>
        <end position="195"/>
    </location>
</feature>
<proteinExistence type="inferred from homology"/>
<feature type="compositionally biased region" description="Basic residues" evidence="9">
    <location>
        <begin position="1"/>
        <end position="13"/>
    </location>
</feature>
<keyword evidence="11" id="KW-1185">Reference proteome</keyword>
<feature type="transmembrane region" description="Helical" evidence="8">
    <location>
        <begin position="124"/>
        <end position="143"/>
    </location>
</feature>
<evidence type="ECO:0000256" key="3">
    <source>
        <dbReference type="ARBA" id="ARBA00022448"/>
    </source>
</evidence>
<evidence type="ECO:0000256" key="8">
    <source>
        <dbReference type="RuleBase" id="RU363041"/>
    </source>
</evidence>
<evidence type="ECO:0000256" key="6">
    <source>
        <dbReference type="ARBA" id="ARBA00022989"/>
    </source>
</evidence>